<accession>A0ABW3T8A1</accession>
<dbReference type="Proteomes" id="UP001597151">
    <property type="component" value="Unassembled WGS sequence"/>
</dbReference>
<protein>
    <recommendedName>
        <fullName evidence="4">DUF4398 domain-containing protein</fullName>
    </recommendedName>
</protein>
<evidence type="ECO:0000256" key="1">
    <source>
        <dbReference type="SAM" id="MobiDB-lite"/>
    </source>
</evidence>
<proteinExistence type="predicted"/>
<dbReference type="RefSeq" id="WP_380788686.1">
    <property type="nucleotide sequence ID" value="NZ_JBHTKR010000001.1"/>
</dbReference>
<feature type="compositionally biased region" description="Basic and acidic residues" evidence="1">
    <location>
        <begin position="92"/>
        <end position="104"/>
    </location>
</feature>
<evidence type="ECO:0000313" key="3">
    <source>
        <dbReference type="Proteomes" id="UP001597151"/>
    </source>
</evidence>
<sequence length="125" mass="13175">MSASAHQHHSRRTPVWRVCLLLGAGLAVLGACTDFPQLDARLTAADASLEFPVLKPAEEVLQTAANNAIQPDTPAALQDRLDALNSRAAALRDEGLDPDTRTRLETGLAAATTPDTAADTPKVQP</sequence>
<name>A0ABW3T8A1_9RHOB</name>
<feature type="region of interest" description="Disordered" evidence="1">
    <location>
        <begin position="92"/>
        <end position="125"/>
    </location>
</feature>
<keyword evidence="3" id="KW-1185">Reference proteome</keyword>
<dbReference type="EMBL" id="JBHTKR010000001">
    <property type="protein sequence ID" value="MFD1193419.1"/>
    <property type="molecule type" value="Genomic_DNA"/>
</dbReference>
<evidence type="ECO:0008006" key="4">
    <source>
        <dbReference type="Google" id="ProtNLM"/>
    </source>
</evidence>
<reference evidence="3" key="1">
    <citation type="journal article" date="2019" name="Int. J. Syst. Evol. Microbiol.">
        <title>The Global Catalogue of Microorganisms (GCM) 10K type strain sequencing project: providing services to taxonomists for standard genome sequencing and annotation.</title>
        <authorList>
            <consortium name="The Broad Institute Genomics Platform"/>
            <consortium name="The Broad Institute Genome Sequencing Center for Infectious Disease"/>
            <person name="Wu L."/>
            <person name="Ma J."/>
        </authorList>
    </citation>
    <scope>NUCLEOTIDE SEQUENCE [LARGE SCALE GENOMIC DNA]</scope>
    <source>
        <strain evidence="3">CCUG 55328</strain>
    </source>
</reference>
<gene>
    <name evidence="2" type="ORF">ACFQ3C_01890</name>
</gene>
<comment type="caution">
    <text evidence="2">The sequence shown here is derived from an EMBL/GenBank/DDBJ whole genome shotgun (WGS) entry which is preliminary data.</text>
</comment>
<evidence type="ECO:0000313" key="2">
    <source>
        <dbReference type="EMBL" id="MFD1193419.1"/>
    </source>
</evidence>
<feature type="compositionally biased region" description="Low complexity" evidence="1">
    <location>
        <begin position="109"/>
        <end position="125"/>
    </location>
</feature>
<organism evidence="2 3">
    <name type="scientific">Seohaeicola saemankumensis</name>
    <dbReference type="NCBI Taxonomy" id="481181"/>
    <lineage>
        <taxon>Bacteria</taxon>
        <taxon>Pseudomonadati</taxon>
        <taxon>Pseudomonadota</taxon>
        <taxon>Alphaproteobacteria</taxon>
        <taxon>Rhodobacterales</taxon>
        <taxon>Roseobacteraceae</taxon>
        <taxon>Seohaeicola</taxon>
    </lineage>
</organism>